<keyword evidence="4" id="KW-1185">Reference proteome</keyword>
<protein>
    <submittedName>
        <fullName evidence="3">Outer membrane lipoprotein-sorting protein</fullName>
    </submittedName>
</protein>
<keyword evidence="1" id="KW-0732">Signal</keyword>
<evidence type="ECO:0000259" key="2">
    <source>
        <dbReference type="Pfam" id="PF17131"/>
    </source>
</evidence>
<feature type="chain" id="PRO_5015134391" evidence="1">
    <location>
        <begin position="26"/>
        <end position="243"/>
    </location>
</feature>
<dbReference type="AlphaFoldDB" id="A0A2P8FTV7"/>
<evidence type="ECO:0000313" key="4">
    <source>
        <dbReference type="Proteomes" id="UP000241964"/>
    </source>
</evidence>
<proteinExistence type="predicted"/>
<dbReference type="InterPro" id="IPR033399">
    <property type="entry name" value="TP_0789-like"/>
</dbReference>
<dbReference type="RefSeq" id="WP_106597771.1">
    <property type="nucleotide sequence ID" value="NZ_PYAS01000012.1"/>
</dbReference>
<evidence type="ECO:0000313" key="3">
    <source>
        <dbReference type="EMBL" id="PSL25160.1"/>
    </source>
</evidence>
<feature type="signal peptide" evidence="1">
    <location>
        <begin position="1"/>
        <end position="25"/>
    </location>
</feature>
<accession>A0A2P8FTV7</accession>
<dbReference type="Proteomes" id="UP000241964">
    <property type="component" value="Unassembled WGS sequence"/>
</dbReference>
<dbReference type="Gene3D" id="2.50.20.10">
    <property type="entry name" value="Lipoprotein localisation LolA/LolB/LppX"/>
    <property type="match status" value="1"/>
</dbReference>
<sequence length="243" mass="26707">MQHSKSLFKLLAFLIIACFTNSVSAQTVDDIIAKHVKAMGGAKLGQLQSMKISAEMDIMNMKVPITTIIVQNKGFRSESTVQGMTVVQAVNGTTGWTINPMTGNTKPTALPEDAVKSLANETDLTGLYNYKEKGYKVTLDGEEELSGAKVYKVTMTLPNNVRRINYISKDTFYILKIVAQTQVSGQDIMSENVQSDFRAVDGIYYPFTSEVTTSAMPGTKMGLKITALEVNPKIDPKIFEMPQ</sequence>
<keyword evidence="3" id="KW-0449">Lipoprotein</keyword>
<comment type="caution">
    <text evidence="3">The sequence shown here is derived from an EMBL/GenBank/DDBJ whole genome shotgun (WGS) entry which is preliminary data.</text>
</comment>
<name>A0A2P8FTV7_9BACT</name>
<dbReference type="OrthoDB" id="128937at2"/>
<organism evidence="3 4">
    <name type="scientific">Dyadobacter jiangsuensis</name>
    <dbReference type="NCBI Taxonomy" id="1591085"/>
    <lineage>
        <taxon>Bacteria</taxon>
        <taxon>Pseudomonadati</taxon>
        <taxon>Bacteroidota</taxon>
        <taxon>Cytophagia</taxon>
        <taxon>Cytophagales</taxon>
        <taxon>Spirosomataceae</taxon>
        <taxon>Dyadobacter</taxon>
    </lineage>
</organism>
<feature type="domain" description="Uncharacterized protein TP-0789" evidence="2">
    <location>
        <begin position="79"/>
        <end position="240"/>
    </location>
</feature>
<dbReference type="EMBL" id="PYAS01000012">
    <property type="protein sequence ID" value="PSL25160.1"/>
    <property type="molecule type" value="Genomic_DNA"/>
</dbReference>
<evidence type="ECO:0000256" key="1">
    <source>
        <dbReference type="SAM" id="SignalP"/>
    </source>
</evidence>
<gene>
    <name evidence="3" type="ORF">CLV60_11279</name>
</gene>
<reference evidence="3 4" key="1">
    <citation type="submission" date="2018-03" db="EMBL/GenBank/DDBJ databases">
        <title>Genomic Encyclopedia of Archaeal and Bacterial Type Strains, Phase II (KMG-II): from individual species to whole genera.</title>
        <authorList>
            <person name="Goeker M."/>
        </authorList>
    </citation>
    <scope>NUCLEOTIDE SEQUENCE [LARGE SCALE GENOMIC DNA]</scope>
    <source>
        <strain evidence="3 4">DSM 29057</strain>
    </source>
</reference>
<dbReference type="Pfam" id="PF17131">
    <property type="entry name" value="LolA_like"/>
    <property type="match status" value="1"/>
</dbReference>